<dbReference type="EC" id="2.4.-.-" evidence="8"/>
<keyword evidence="3 8" id="KW-0808">Transferase</keyword>
<dbReference type="GO" id="GO:0016757">
    <property type="term" value="F:glycosyltransferase activity"/>
    <property type="evidence" value="ECO:0007669"/>
    <property type="project" value="UniProtKB-KW"/>
</dbReference>
<keyword evidence="2 8" id="KW-0328">Glycosyltransferase</keyword>
<dbReference type="InterPro" id="IPR019323">
    <property type="entry name" value="ELKS/CAST"/>
</dbReference>
<evidence type="ECO:0000259" key="5">
    <source>
        <dbReference type="Pfam" id="PF00535"/>
    </source>
</evidence>
<dbReference type="InterPro" id="IPR029063">
    <property type="entry name" value="SAM-dependent_MTases_sf"/>
</dbReference>
<dbReference type="GO" id="GO:0008757">
    <property type="term" value="F:S-adenosylmethionine-dependent methyltransferase activity"/>
    <property type="evidence" value="ECO:0007669"/>
    <property type="project" value="InterPro"/>
</dbReference>
<dbReference type="InterPro" id="IPR050834">
    <property type="entry name" value="Glycosyltransf_2"/>
</dbReference>
<dbReference type="PANTHER" id="PTHR43685">
    <property type="entry name" value="GLYCOSYLTRANSFERASE"/>
    <property type="match status" value="1"/>
</dbReference>
<dbReference type="InterPro" id="IPR007345">
    <property type="entry name" value="Polysacch_pyruvyl_Trfase"/>
</dbReference>
<dbReference type="Gene3D" id="3.40.50.150">
    <property type="entry name" value="Vaccinia Virus protein VP39"/>
    <property type="match status" value="1"/>
</dbReference>
<reference evidence="8" key="2">
    <citation type="submission" date="2021-08" db="EMBL/GenBank/DDBJ databases">
        <authorList>
            <person name="Dalcin Martins P."/>
        </authorList>
    </citation>
    <scope>NUCLEOTIDE SEQUENCE</scope>
    <source>
        <strain evidence="8">MAG_39</strain>
    </source>
</reference>
<proteinExistence type="inferred from homology"/>
<evidence type="ECO:0000313" key="8">
    <source>
        <dbReference type="EMBL" id="MBZ0156961.1"/>
    </source>
</evidence>
<name>A0A953LXG9_9BACT</name>
<dbReference type="Pfam" id="PF04230">
    <property type="entry name" value="PS_pyruv_trans"/>
    <property type="match status" value="1"/>
</dbReference>
<dbReference type="Pfam" id="PF10174">
    <property type="entry name" value="Cast"/>
    <property type="match status" value="1"/>
</dbReference>
<evidence type="ECO:0000259" key="6">
    <source>
        <dbReference type="Pfam" id="PF04230"/>
    </source>
</evidence>
<evidence type="ECO:0000259" key="7">
    <source>
        <dbReference type="Pfam" id="PF08241"/>
    </source>
</evidence>
<evidence type="ECO:0000256" key="3">
    <source>
        <dbReference type="ARBA" id="ARBA00022679"/>
    </source>
</evidence>
<feature type="domain" description="Polysaccharide pyruvyl transferase" evidence="6">
    <location>
        <begin position="23"/>
        <end position="248"/>
    </location>
</feature>
<dbReference type="PANTHER" id="PTHR43685:SF5">
    <property type="entry name" value="GLYCOSYLTRANSFERASE EPSE-RELATED"/>
    <property type="match status" value="1"/>
</dbReference>
<reference evidence="8" key="1">
    <citation type="journal article" date="2021" name="bioRxiv">
        <title>Unraveling nitrogen, sulfur and carbon metabolic pathways and microbial community transcriptional responses to substrate deprivation and toxicity stresses in a bioreactor mimicking anoxic brackish coastal sediment conditions.</title>
        <authorList>
            <person name="Martins P.D."/>
            <person name="Echeveste M.J."/>
            <person name="Arshad A."/>
            <person name="Kurth J."/>
            <person name="Ouboter H."/>
            <person name="Jetten M.S.M."/>
            <person name="Welte C.U."/>
        </authorList>
    </citation>
    <scope>NUCLEOTIDE SEQUENCE</scope>
    <source>
        <strain evidence="8">MAG_39</strain>
    </source>
</reference>
<dbReference type="CDD" id="cd02440">
    <property type="entry name" value="AdoMet_MTases"/>
    <property type="match status" value="1"/>
</dbReference>
<evidence type="ECO:0000313" key="9">
    <source>
        <dbReference type="Proteomes" id="UP000705867"/>
    </source>
</evidence>
<keyword evidence="4" id="KW-0175">Coiled coil</keyword>
<dbReference type="AlphaFoldDB" id="A0A953LXG9"/>
<dbReference type="InterPro" id="IPR013216">
    <property type="entry name" value="Methyltransf_11"/>
</dbReference>
<dbReference type="SUPFAM" id="SSF53448">
    <property type="entry name" value="Nucleotide-diphospho-sugar transferases"/>
    <property type="match status" value="2"/>
</dbReference>
<dbReference type="InterPro" id="IPR001173">
    <property type="entry name" value="Glyco_trans_2-like"/>
</dbReference>
<feature type="domain" description="Glycosyltransferase 2-like" evidence="5">
    <location>
        <begin position="539"/>
        <end position="690"/>
    </location>
</feature>
<accession>A0A953LXG9</accession>
<feature type="coiled-coil region" evidence="4">
    <location>
        <begin position="1152"/>
        <end position="1214"/>
    </location>
</feature>
<evidence type="ECO:0000256" key="2">
    <source>
        <dbReference type="ARBA" id="ARBA00022676"/>
    </source>
</evidence>
<comment type="similarity">
    <text evidence="1">Belongs to the glycosyltransferase 2 family.</text>
</comment>
<dbReference type="EMBL" id="JAIOIV010000100">
    <property type="protein sequence ID" value="MBZ0156961.1"/>
    <property type="molecule type" value="Genomic_DNA"/>
</dbReference>
<evidence type="ECO:0000256" key="1">
    <source>
        <dbReference type="ARBA" id="ARBA00006739"/>
    </source>
</evidence>
<feature type="domain" description="Glycosyltransferase 2-like" evidence="5">
    <location>
        <begin position="314"/>
        <end position="427"/>
    </location>
</feature>
<organism evidence="8 9">
    <name type="scientific">Candidatus Nitrobium versatile</name>
    <dbReference type="NCBI Taxonomy" id="2884831"/>
    <lineage>
        <taxon>Bacteria</taxon>
        <taxon>Pseudomonadati</taxon>
        <taxon>Nitrospirota</taxon>
        <taxon>Nitrospiria</taxon>
        <taxon>Nitrospirales</taxon>
        <taxon>Nitrospiraceae</taxon>
        <taxon>Candidatus Nitrobium</taxon>
    </lineage>
</organism>
<dbReference type="Pfam" id="PF00535">
    <property type="entry name" value="Glycos_transf_2"/>
    <property type="match status" value="2"/>
</dbReference>
<evidence type="ECO:0000256" key="4">
    <source>
        <dbReference type="SAM" id="Coils"/>
    </source>
</evidence>
<dbReference type="Proteomes" id="UP000705867">
    <property type="component" value="Unassembled WGS sequence"/>
</dbReference>
<feature type="domain" description="Methyltransferase type 11" evidence="7">
    <location>
        <begin position="819"/>
        <end position="913"/>
    </location>
</feature>
<sequence length="1238" mass="139261">MARMKEMSDTVHILLCGFYFRGNTGDDLFAESIARTLSPFGEVKVTSMSDFDTGLLDWCDILVIGAGSHITPRGLGGYDHTKYAKERGKTVVFYSLTVEEGHPRLEEHLGRADLITVRDSASKRVVEKHGFRAVLASDPLFQKRRRKIGISFRRWVNEPEGIEERLASVLDDLAGEYEILSVPYTGTETDTESDLSFHEKVIGKMRHKPVQVPYDEALKQIDLLIGMRLHALISAVNANRKVLAVDYDAKVGRIFHDLSLHDAVVAYEEIGKIPALVRERIFGADRLAQREKVNAALIGVLCDDLKGKPRPEISVVMPAFNRAHFLKDAIDSILAQTFRDWELVVIDDGSTDGTREVLEAYHDPRIRFYRFGHNGISFSRNIGNLLSRGAVIAVADSDDINLPHRLEVIRSEMEKSGAALVYSSLHLLREDGRRELMESTPFSAEKLRAYNFLSHPSVAYRREVALGCPYNEELDVSEDYHLYLSALEKGFSFHRIREPLVLYRCHGGQATRVKQGRTREAHGELVEMNLKKGHAPAVSVIIPTCNRPAALREALASVMAQTYRSFEIIVVNDGGVDISEVVRSCYGEGKIVSLRHEERKGRSAARNTAIRAARGRYIAYLDDDDIYYPDHLETAVAFLVNTDCNVVYTDSLYATREWVHDRYVTTGTELLFSRDFDRERLLVANYIPTINIVHNRDVFRDAGMFDESLATHEDWDLWIRMSRHYDFHHINAITAEVRVRTDRTNTTTNRRAFLDTLRLLYRRYAPLVQDLQTFEARKKTEENLVREVEAEMSRTIVREYELHHQYCFARALAAGKRVLHLGCGDGYGSALLAEVAVEVVGVEGDPELLHRAGSRCSTGNLRFVQGSPVSVPLPGGELFDVVVCLGIEAFPVEQDLLLREAKRLLGKGGILVLSALNGEAYASPLYKQGIVRDTFSAERMRDLLRAGFSHVLCYGQRVYPASSLFPLACCPGTVPDTVKEYVVERGGESFLPAAAGSREARCLIMVASDSLLEKVPCTASSLVDASETLFTLKEKHIGNLEETIQHKEAHGRALGEALQQKDARIATMDEEIRQKDASIGDLYRHIANLEEGIRGFEEHVKNVETYARNLEEAVRQKDIHTTGLEEAVRQKDAHIGGLGEAMHHKDAHLANLEEAMRQKDAYIASLDAAVREKEASLGDLYRHIGNLEEALHHKDAHIMNLEEAVRQKDEALNRIHRSSAWRVAAFFRRGIGKIFRTS</sequence>
<dbReference type="SUPFAM" id="SSF53335">
    <property type="entry name" value="S-adenosyl-L-methionine-dependent methyltransferases"/>
    <property type="match status" value="1"/>
</dbReference>
<protein>
    <submittedName>
        <fullName evidence="8">Glycosyltransferase</fullName>
        <ecNumber evidence="8">2.4.-.-</ecNumber>
    </submittedName>
</protein>
<dbReference type="Pfam" id="PF08241">
    <property type="entry name" value="Methyltransf_11"/>
    <property type="match status" value="1"/>
</dbReference>
<dbReference type="InterPro" id="IPR029044">
    <property type="entry name" value="Nucleotide-diphossugar_trans"/>
</dbReference>
<gene>
    <name evidence="8" type="ORF">K8I29_12225</name>
</gene>
<dbReference type="Gene3D" id="3.90.550.10">
    <property type="entry name" value="Spore Coat Polysaccharide Biosynthesis Protein SpsA, Chain A"/>
    <property type="match status" value="2"/>
</dbReference>
<comment type="caution">
    <text evidence="8">The sequence shown here is derived from an EMBL/GenBank/DDBJ whole genome shotgun (WGS) entry which is preliminary data.</text>
</comment>